<dbReference type="PROSITE" id="PS51192">
    <property type="entry name" value="HELICASE_ATP_BIND_1"/>
    <property type="match status" value="1"/>
</dbReference>
<dbReference type="InterPro" id="IPR027417">
    <property type="entry name" value="P-loop_NTPase"/>
</dbReference>
<evidence type="ECO:0000256" key="4">
    <source>
        <dbReference type="ARBA" id="ARBA00022840"/>
    </source>
</evidence>
<dbReference type="GO" id="GO:0005829">
    <property type="term" value="C:cytosol"/>
    <property type="evidence" value="ECO:0007669"/>
    <property type="project" value="TreeGrafter"/>
</dbReference>
<evidence type="ECO:0000256" key="6">
    <source>
        <dbReference type="PROSITE-ProRule" id="PRU00552"/>
    </source>
</evidence>
<name>A0A2V1GQJ9_9GAMM</name>
<dbReference type="PANTHER" id="PTHR47959">
    <property type="entry name" value="ATP-DEPENDENT RNA HELICASE RHLE-RELATED"/>
    <property type="match status" value="1"/>
</dbReference>
<feature type="domain" description="DEAD-box RNA helicase Q" evidence="11">
    <location>
        <begin position="1"/>
        <end position="29"/>
    </location>
</feature>
<evidence type="ECO:0000313" key="13">
    <source>
        <dbReference type="Proteomes" id="UP000244906"/>
    </source>
</evidence>
<dbReference type="PROSITE" id="PS00039">
    <property type="entry name" value="DEAD_ATP_HELICASE"/>
    <property type="match status" value="1"/>
</dbReference>
<organism evidence="12 13">
    <name type="scientific">Pelagibaculum spongiae</name>
    <dbReference type="NCBI Taxonomy" id="2080658"/>
    <lineage>
        <taxon>Bacteria</taxon>
        <taxon>Pseudomonadati</taxon>
        <taxon>Pseudomonadota</taxon>
        <taxon>Gammaproteobacteria</taxon>
        <taxon>Oceanospirillales</taxon>
        <taxon>Pelagibaculum</taxon>
    </lineage>
</organism>
<reference evidence="12 13" key="1">
    <citation type="submission" date="2018-04" db="EMBL/GenBank/DDBJ databases">
        <title>Thalassorhabdus spongiae gen. nov., sp. nov., isolated from a marine sponge in South-West Iceland.</title>
        <authorList>
            <person name="Knobloch S."/>
            <person name="Daussin A."/>
            <person name="Johannsson R."/>
            <person name="Marteinsson V.T."/>
        </authorList>
    </citation>
    <scope>NUCLEOTIDE SEQUENCE [LARGE SCALE GENOMIC DNA]</scope>
    <source>
        <strain evidence="12 13">Hp12</strain>
    </source>
</reference>
<dbReference type="OrthoDB" id="9808889at2"/>
<evidence type="ECO:0000256" key="1">
    <source>
        <dbReference type="ARBA" id="ARBA00022741"/>
    </source>
</evidence>
<dbReference type="InterPro" id="IPR000629">
    <property type="entry name" value="RNA-helicase_DEAD-box_CS"/>
</dbReference>
<dbReference type="GO" id="GO:0005524">
    <property type="term" value="F:ATP binding"/>
    <property type="evidence" value="ECO:0007669"/>
    <property type="project" value="UniProtKB-KW"/>
</dbReference>
<keyword evidence="1 7" id="KW-0547">Nucleotide-binding</keyword>
<evidence type="ECO:0000256" key="3">
    <source>
        <dbReference type="ARBA" id="ARBA00022806"/>
    </source>
</evidence>
<evidence type="ECO:0000259" key="9">
    <source>
        <dbReference type="PROSITE" id="PS51192"/>
    </source>
</evidence>
<comment type="caution">
    <text evidence="12">The sequence shown here is derived from an EMBL/GenBank/DDBJ whole genome shotgun (WGS) entry which is preliminary data.</text>
</comment>
<evidence type="ECO:0000256" key="7">
    <source>
        <dbReference type="RuleBase" id="RU000492"/>
    </source>
</evidence>
<dbReference type="Gene3D" id="3.40.50.300">
    <property type="entry name" value="P-loop containing nucleotide triphosphate hydrolases"/>
    <property type="match status" value="2"/>
</dbReference>
<dbReference type="GO" id="GO:0016787">
    <property type="term" value="F:hydrolase activity"/>
    <property type="evidence" value="ECO:0007669"/>
    <property type="project" value="UniProtKB-KW"/>
</dbReference>
<evidence type="ECO:0000259" key="11">
    <source>
        <dbReference type="PROSITE" id="PS51195"/>
    </source>
</evidence>
<evidence type="ECO:0000313" key="12">
    <source>
        <dbReference type="EMBL" id="PVZ63915.1"/>
    </source>
</evidence>
<dbReference type="GO" id="GO:0003676">
    <property type="term" value="F:nucleic acid binding"/>
    <property type="evidence" value="ECO:0007669"/>
    <property type="project" value="InterPro"/>
</dbReference>
<dbReference type="Pfam" id="PF00271">
    <property type="entry name" value="Helicase_C"/>
    <property type="match status" value="1"/>
</dbReference>
<gene>
    <name evidence="12" type="ORF">DC094_20555</name>
</gene>
<dbReference type="SMART" id="SM00487">
    <property type="entry name" value="DEXDc"/>
    <property type="match status" value="1"/>
</dbReference>
<keyword evidence="13" id="KW-1185">Reference proteome</keyword>
<dbReference type="SUPFAM" id="SSF52540">
    <property type="entry name" value="P-loop containing nucleoside triphosphate hydrolases"/>
    <property type="match status" value="1"/>
</dbReference>
<dbReference type="PROSITE" id="PS51194">
    <property type="entry name" value="HELICASE_CTER"/>
    <property type="match status" value="1"/>
</dbReference>
<keyword evidence="3 7" id="KW-0347">Helicase</keyword>
<sequence>MNFSSLGLAPELLQAIEACGYTEMTPVQEQAIVPARRGKDVLANAQTGTGKTAAFALPILQQMIDKPRTAPSKSPRTVILTPTRELAEQLAQTIGDYAQFLPFSITAVYGGVKMGGQERKLKAGVDILIATPGRLMEHITQCNVELSASEFVVLDEADRMLDMGFIEDVKTIFQRTAKKRQTLLFSATISPAVNELAHKILHNHQEVRVAKLNAAADTVNHVVYPVDERSKIDLFMNLLEEQNWFQILVFTSTKEQADRLLSDLKLRKVTAAVCHGDKSQGTRRRALAEFKAGDIQILIATEVAARGLDIQGLEYVLNFNLPYLAEDYVHRIGRAGRAGNEGFAISFVSREEERTLDNIERLIGGRIARVFQPGFEVSNRDRLIKNVAQKQRPSRANKSSQTRIEGKSSNPSAGKANKPASVKSKKSVAPKKPKHKNKK</sequence>
<dbReference type="EMBL" id="QDDL01000014">
    <property type="protein sequence ID" value="PVZ63915.1"/>
    <property type="molecule type" value="Genomic_DNA"/>
</dbReference>
<dbReference type="Proteomes" id="UP000244906">
    <property type="component" value="Unassembled WGS sequence"/>
</dbReference>
<feature type="short sequence motif" description="Q motif" evidence="6">
    <location>
        <begin position="1"/>
        <end position="29"/>
    </location>
</feature>
<evidence type="ECO:0000256" key="5">
    <source>
        <dbReference type="ARBA" id="ARBA00038437"/>
    </source>
</evidence>
<dbReference type="InterPro" id="IPR014001">
    <property type="entry name" value="Helicase_ATP-bd"/>
</dbReference>
<dbReference type="SMART" id="SM00490">
    <property type="entry name" value="HELICc"/>
    <property type="match status" value="1"/>
</dbReference>
<dbReference type="PROSITE" id="PS51195">
    <property type="entry name" value="Q_MOTIF"/>
    <property type="match status" value="1"/>
</dbReference>
<feature type="compositionally biased region" description="Basic residues" evidence="8">
    <location>
        <begin position="423"/>
        <end position="439"/>
    </location>
</feature>
<dbReference type="InterPro" id="IPR011545">
    <property type="entry name" value="DEAD/DEAH_box_helicase_dom"/>
</dbReference>
<dbReference type="AlphaFoldDB" id="A0A2V1GQJ9"/>
<dbReference type="CDD" id="cd00268">
    <property type="entry name" value="DEADc"/>
    <property type="match status" value="1"/>
</dbReference>
<dbReference type="InterPro" id="IPR044742">
    <property type="entry name" value="DEAD/DEAH_RhlB"/>
</dbReference>
<feature type="domain" description="Helicase ATP-binding" evidence="9">
    <location>
        <begin position="32"/>
        <end position="207"/>
    </location>
</feature>
<dbReference type="GO" id="GO:0003724">
    <property type="term" value="F:RNA helicase activity"/>
    <property type="evidence" value="ECO:0007669"/>
    <property type="project" value="InterPro"/>
</dbReference>
<dbReference type="InterPro" id="IPR001650">
    <property type="entry name" value="Helicase_C-like"/>
</dbReference>
<keyword evidence="4 7" id="KW-0067">ATP-binding</keyword>
<accession>A0A2V1GQJ9</accession>
<dbReference type="InterPro" id="IPR050079">
    <property type="entry name" value="DEAD_box_RNA_helicase"/>
</dbReference>
<feature type="region of interest" description="Disordered" evidence="8">
    <location>
        <begin position="388"/>
        <end position="439"/>
    </location>
</feature>
<feature type="compositionally biased region" description="Polar residues" evidence="8">
    <location>
        <begin position="388"/>
        <end position="412"/>
    </location>
</feature>
<evidence type="ECO:0000259" key="10">
    <source>
        <dbReference type="PROSITE" id="PS51194"/>
    </source>
</evidence>
<keyword evidence="2 7" id="KW-0378">Hydrolase</keyword>
<proteinExistence type="inferred from homology"/>
<evidence type="ECO:0000256" key="2">
    <source>
        <dbReference type="ARBA" id="ARBA00022801"/>
    </source>
</evidence>
<dbReference type="InterPro" id="IPR014014">
    <property type="entry name" value="RNA_helicase_DEAD_Q_motif"/>
</dbReference>
<dbReference type="PANTHER" id="PTHR47959:SF13">
    <property type="entry name" value="ATP-DEPENDENT RNA HELICASE RHLE"/>
    <property type="match status" value="1"/>
</dbReference>
<feature type="domain" description="Helicase C-terminal" evidence="10">
    <location>
        <begin position="231"/>
        <end position="383"/>
    </location>
</feature>
<evidence type="ECO:0000256" key="8">
    <source>
        <dbReference type="SAM" id="MobiDB-lite"/>
    </source>
</evidence>
<dbReference type="RefSeq" id="WP_116688999.1">
    <property type="nucleotide sequence ID" value="NZ_CAWNYD010000014.1"/>
</dbReference>
<protein>
    <submittedName>
        <fullName evidence="12">RNA helicase</fullName>
    </submittedName>
</protein>
<dbReference type="Pfam" id="PF00270">
    <property type="entry name" value="DEAD"/>
    <property type="match status" value="1"/>
</dbReference>
<comment type="similarity">
    <text evidence="5 7">Belongs to the DEAD box helicase family.</text>
</comment>
<dbReference type="CDD" id="cd18787">
    <property type="entry name" value="SF2_C_DEAD"/>
    <property type="match status" value="1"/>
</dbReference>